<feature type="transmembrane region" description="Helical" evidence="7">
    <location>
        <begin position="353"/>
        <end position="374"/>
    </location>
</feature>
<dbReference type="InterPro" id="IPR020846">
    <property type="entry name" value="MFS_dom"/>
</dbReference>
<feature type="transmembrane region" description="Helical" evidence="7">
    <location>
        <begin position="386"/>
        <end position="407"/>
    </location>
</feature>
<dbReference type="InterPro" id="IPR011701">
    <property type="entry name" value="MFS"/>
</dbReference>
<proteinExistence type="predicted"/>
<keyword evidence="10" id="KW-1185">Reference proteome</keyword>
<evidence type="ECO:0000256" key="4">
    <source>
        <dbReference type="ARBA" id="ARBA00022989"/>
    </source>
</evidence>
<evidence type="ECO:0000256" key="7">
    <source>
        <dbReference type="SAM" id="Phobius"/>
    </source>
</evidence>
<feature type="transmembrane region" description="Helical" evidence="7">
    <location>
        <begin position="183"/>
        <end position="204"/>
    </location>
</feature>
<evidence type="ECO:0000313" key="9">
    <source>
        <dbReference type="EMBL" id="KPM40520.1"/>
    </source>
</evidence>
<feature type="transmembrane region" description="Helical" evidence="7">
    <location>
        <begin position="419"/>
        <end position="441"/>
    </location>
</feature>
<dbReference type="SUPFAM" id="SSF103473">
    <property type="entry name" value="MFS general substrate transporter"/>
    <property type="match status" value="1"/>
</dbReference>
<evidence type="ECO:0000256" key="1">
    <source>
        <dbReference type="ARBA" id="ARBA00004141"/>
    </source>
</evidence>
<name>A0A0P7BD89_9HYPO</name>
<dbReference type="OrthoDB" id="2962993at2759"/>
<dbReference type="PROSITE" id="PS50850">
    <property type="entry name" value="MFS"/>
    <property type="match status" value="1"/>
</dbReference>
<feature type="transmembrane region" description="Helical" evidence="7">
    <location>
        <begin position="216"/>
        <end position="234"/>
    </location>
</feature>
<protein>
    <recommendedName>
        <fullName evidence="8">Major facilitator superfamily (MFS) profile domain-containing protein</fullName>
    </recommendedName>
</protein>
<dbReference type="Gene3D" id="1.20.1250.20">
    <property type="entry name" value="MFS general substrate transporter like domains"/>
    <property type="match status" value="1"/>
</dbReference>
<evidence type="ECO:0000256" key="5">
    <source>
        <dbReference type="ARBA" id="ARBA00023136"/>
    </source>
</evidence>
<keyword evidence="6" id="KW-0325">Glycoprotein</keyword>
<comment type="subcellular location">
    <subcellularLocation>
        <location evidence="1">Membrane</location>
        <topology evidence="1">Multi-pass membrane protein</topology>
    </subcellularLocation>
</comment>
<evidence type="ECO:0000313" key="10">
    <source>
        <dbReference type="Proteomes" id="UP000050424"/>
    </source>
</evidence>
<dbReference type="PANTHER" id="PTHR43791">
    <property type="entry name" value="PERMEASE-RELATED"/>
    <property type="match status" value="1"/>
</dbReference>
<dbReference type="Pfam" id="PF07690">
    <property type="entry name" value="MFS_1"/>
    <property type="match status" value="1"/>
</dbReference>
<evidence type="ECO:0000256" key="3">
    <source>
        <dbReference type="ARBA" id="ARBA00022692"/>
    </source>
</evidence>
<dbReference type="GO" id="GO:0022857">
    <property type="term" value="F:transmembrane transporter activity"/>
    <property type="evidence" value="ECO:0007669"/>
    <property type="project" value="InterPro"/>
</dbReference>
<dbReference type="Proteomes" id="UP000050424">
    <property type="component" value="Unassembled WGS sequence"/>
</dbReference>
<evidence type="ECO:0000256" key="6">
    <source>
        <dbReference type="ARBA" id="ARBA00023180"/>
    </source>
</evidence>
<keyword evidence="5 7" id="KW-0472">Membrane</keyword>
<feature type="transmembrane region" description="Helical" evidence="7">
    <location>
        <begin position="129"/>
        <end position="146"/>
    </location>
</feature>
<evidence type="ECO:0000259" key="8">
    <source>
        <dbReference type="PROSITE" id="PS50850"/>
    </source>
</evidence>
<feature type="transmembrane region" description="Helical" evidence="7">
    <location>
        <begin position="447"/>
        <end position="472"/>
    </location>
</feature>
<sequence length="504" mass="55112">MGHYFRLVKRDTTPLLNSIQLTKLSQPPLNSAILLVIETFLLSMAPLKKGLELQTQQDNESGHDAGEMTEIENVQEQRVLSKFDKFVMPQMAILVLFAYLDRTNIGNARVFGLEEDTGMAGTDFNDVSMYFYISYVIFETPWVVAVKRFGPGRVLAIAIISWSAITIGTGFASSYGQVIACRVLLGFCEAGLFPALTFVISMIYPPASQGKRVAVLYISIALSGALGGLIAYGIQSMGAQHGLSAWRWLFIIEGAISLVVGAVCWLSLPTSPETAWFLNSEERTTMMVIKERNNPFKETEHFSWKQVAMAVTDPLVWLASIALFCSSIALFGFGTFLPTLLRGLDYTSLQANYLSIPVAICLIHSPLLVIAGYATAVGTGHKGVGFFAMFLVGGGVYSFNTILVTWVSNNIQPDYKRSVAISMVISIGNASGMAASQIYPIKDAPRYIMGNAISLGGEVIALFSIGLIYVLLKHRMRQKDRLLAEGRDSNGKEGDQGLGFTYVF</sequence>
<keyword evidence="4 7" id="KW-1133">Transmembrane helix</keyword>
<feature type="domain" description="Major facilitator superfamily (MFS) profile" evidence="8">
    <location>
        <begin position="87"/>
        <end position="504"/>
    </location>
</feature>
<dbReference type="FunFam" id="1.20.1250.20:FF:000018">
    <property type="entry name" value="MFS transporter permease"/>
    <property type="match status" value="1"/>
</dbReference>
<dbReference type="AlphaFoldDB" id="A0A0P7BD89"/>
<comment type="caution">
    <text evidence="9">The sequence shown here is derived from an EMBL/GenBank/DDBJ whole genome shotgun (WGS) entry which is preliminary data.</text>
</comment>
<accession>A0A0P7BD89</accession>
<evidence type="ECO:0000256" key="2">
    <source>
        <dbReference type="ARBA" id="ARBA00022448"/>
    </source>
</evidence>
<organism evidence="9 10">
    <name type="scientific">Neonectria ditissima</name>
    <dbReference type="NCBI Taxonomy" id="78410"/>
    <lineage>
        <taxon>Eukaryota</taxon>
        <taxon>Fungi</taxon>
        <taxon>Dikarya</taxon>
        <taxon>Ascomycota</taxon>
        <taxon>Pezizomycotina</taxon>
        <taxon>Sordariomycetes</taxon>
        <taxon>Hypocreomycetidae</taxon>
        <taxon>Hypocreales</taxon>
        <taxon>Nectriaceae</taxon>
        <taxon>Neonectria</taxon>
    </lineage>
</organism>
<dbReference type="InterPro" id="IPR036259">
    <property type="entry name" value="MFS_trans_sf"/>
</dbReference>
<keyword evidence="2" id="KW-0813">Transport</keyword>
<reference evidence="9 10" key="1">
    <citation type="submission" date="2015-09" db="EMBL/GenBank/DDBJ databases">
        <title>Draft genome of a European isolate of the apple canker pathogen Neonectria ditissima.</title>
        <authorList>
            <person name="Gomez-Cortecero A."/>
            <person name="Harrison R.J."/>
            <person name="Armitage A.D."/>
        </authorList>
    </citation>
    <scope>NUCLEOTIDE SEQUENCE [LARGE SCALE GENOMIC DNA]</scope>
    <source>
        <strain evidence="9 10">R09/05</strain>
    </source>
</reference>
<feature type="transmembrane region" description="Helical" evidence="7">
    <location>
        <begin position="315"/>
        <end position="341"/>
    </location>
</feature>
<gene>
    <name evidence="9" type="ORF">AK830_g6077</name>
</gene>
<keyword evidence="3 7" id="KW-0812">Transmembrane</keyword>
<dbReference type="GO" id="GO:0016020">
    <property type="term" value="C:membrane"/>
    <property type="evidence" value="ECO:0007669"/>
    <property type="project" value="UniProtKB-SubCell"/>
</dbReference>
<dbReference type="EMBL" id="LKCW01000082">
    <property type="protein sequence ID" value="KPM40520.1"/>
    <property type="molecule type" value="Genomic_DNA"/>
</dbReference>
<dbReference type="PANTHER" id="PTHR43791:SF24">
    <property type="entry name" value="NICOTINIC ACID PLASMA MEMBRANE TRANSPORTER"/>
    <property type="match status" value="1"/>
</dbReference>
<feature type="transmembrane region" description="Helical" evidence="7">
    <location>
        <begin position="246"/>
        <end position="268"/>
    </location>
</feature>
<feature type="transmembrane region" description="Helical" evidence="7">
    <location>
        <begin position="152"/>
        <end position="171"/>
    </location>
</feature>